<dbReference type="RefSeq" id="WP_075541673.1">
    <property type="nucleotide sequence ID" value="NZ_UPHQ01000013.1"/>
</dbReference>
<organism evidence="1 2">
    <name type="scientific">Mycobacterium innocens</name>
    <dbReference type="NCBI Taxonomy" id="2341083"/>
    <lineage>
        <taxon>Bacteria</taxon>
        <taxon>Bacillati</taxon>
        <taxon>Actinomycetota</taxon>
        <taxon>Actinomycetes</taxon>
        <taxon>Mycobacteriales</taxon>
        <taxon>Mycobacteriaceae</taxon>
        <taxon>Mycobacterium</taxon>
    </lineage>
</organism>
<evidence type="ECO:0000313" key="1">
    <source>
        <dbReference type="EMBL" id="VBA33688.1"/>
    </source>
</evidence>
<dbReference type="AlphaFoldDB" id="A0A498PR94"/>
<sequence length="169" mass="19622">MNAGQHRLGIGYTALDNGFRDCEDPAALQRICDRLGSGAVKSFFWRWQKLLPSPFTRDDLRAGYVYELAFRQFEVSDTRVFDRPAAGRSFFEQLIRDHLDIGRPEKVSLIFDRRISSRTPGTWHTQVITKGVDPQISCYYKSSRIKQYFNCDARSHAVSDYVDWRVSRC</sequence>
<evidence type="ECO:0000313" key="2">
    <source>
        <dbReference type="Proteomes" id="UP000267289"/>
    </source>
</evidence>
<name>A0A498PR94_9MYCO</name>
<dbReference type="Proteomes" id="UP000267289">
    <property type="component" value="Unassembled WGS sequence"/>
</dbReference>
<dbReference type="OrthoDB" id="5415775at2"/>
<proteinExistence type="predicted"/>
<dbReference type="EMBL" id="UPHQ01000013">
    <property type="protein sequence ID" value="VBA33688.1"/>
    <property type="molecule type" value="Genomic_DNA"/>
</dbReference>
<reference evidence="1 2" key="1">
    <citation type="submission" date="2018-09" db="EMBL/GenBank/DDBJ databases">
        <authorList>
            <person name="Tagini F."/>
        </authorList>
    </citation>
    <scope>NUCLEOTIDE SEQUENCE [LARGE SCALE GENOMIC DNA]</scope>
    <source>
        <strain evidence="1 2">MK13</strain>
    </source>
</reference>
<gene>
    <name evidence="1" type="ORF">LAUMK13_00328</name>
</gene>
<protein>
    <submittedName>
        <fullName evidence="1">Uncharacterized protein</fullName>
    </submittedName>
</protein>
<accession>A0A498PR94</accession>
<keyword evidence="2" id="KW-1185">Reference proteome</keyword>